<dbReference type="GO" id="GO:0005525">
    <property type="term" value="F:GTP binding"/>
    <property type="evidence" value="ECO:0007669"/>
    <property type="project" value="UniProtKB-KW"/>
</dbReference>
<dbReference type="InParanoid" id="B7G496"/>
<reference evidence="13" key="2">
    <citation type="submission" date="2008-08" db="EMBL/GenBank/DDBJ databases">
        <authorList>
            <consortium name="Diatom Consortium"/>
            <person name="Grigoriev I."/>
            <person name="Grimwood J."/>
            <person name="Kuo A."/>
            <person name="Otillar R.P."/>
            <person name="Salamov A."/>
            <person name="Detter J.C."/>
            <person name="Lindquist E."/>
            <person name="Shapiro H."/>
            <person name="Lucas S."/>
            <person name="Glavina del Rio T."/>
            <person name="Pitluck S."/>
            <person name="Rokhsar D."/>
            <person name="Bowler C."/>
        </authorList>
    </citation>
    <scope>GENOME REANNOTATION</scope>
    <source>
        <strain evidence="13">CCAP 1055/1</strain>
    </source>
</reference>
<evidence type="ECO:0000256" key="6">
    <source>
        <dbReference type="ARBA" id="ARBA00023170"/>
    </source>
</evidence>
<dbReference type="InterPro" id="IPR000897">
    <property type="entry name" value="SRP54_GTPase_dom"/>
</dbReference>
<dbReference type="Pfam" id="PF00448">
    <property type="entry name" value="SRP54"/>
    <property type="match status" value="1"/>
</dbReference>
<dbReference type="HOGENOM" id="CLU_009301_8_1_1"/>
<evidence type="ECO:0000256" key="8">
    <source>
        <dbReference type="ARBA" id="ARBA00071429"/>
    </source>
</evidence>
<dbReference type="SUPFAM" id="SSF47364">
    <property type="entry name" value="Domain of the SRP/SRP receptor G-proteins"/>
    <property type="match status" value="1"/>
</dbReference>
<evidence type="ECO:0000256" key="2">
    <source>
        <dbReference type="ARBA" id="ARBA00011870"/>
    </source>
</evidence>
<evidence type="ECO:0000259" key="10">
    <source>
        <dbReference type="SMART" id="SM00382"/>
    </source>
</evidence>
<comment type="subunit">
    <text evidence="2">Heterodimer of an alpha and a beta chain.</text>
</comment>
<feature type="domain" description="AAA+ ATPase" evidence="10">
    <location>
        <begin position="107"/>
        <end position="253"/>
    </location>
</feature>
<dbReference type="Gene3D" id="3.40.50.300">
    <property type="entry name" value="P-loop containing nucleotide triphosphate hydrolases"/>
    <property type="match status" value="1"/>
</dbReference>
<dbReference type="InterPro" id="IPR042101">
    <property type="entry name" value="SRP54_N_sf"/>
</dbReference>
<dbReference type="InterPro" id="IPR036225">
    <property type="entry name" value="SRP/SRP_N"/>
</dbReference>
<dbReference type="InterPro" id="IPR003593">
    <property type="entry name" value="AAA+_ATPase"/>
</dbReference>
<dbReference type="eggNOG" id="KOG0781">
    <property type="taxonomic scope" value="Eukaryota"/>
</dbReference>
<name>B7G496_PHATC</name>
<keyword evidence="3" id="KW-0547">Nucleotide-binding</keyword>
<protein>
    <recommendedName>
        <fullName evidence="8">Signal recognition particle receptor subunit alpha homolog</fullName>
    </recommendedName>
    <alternativeName>
        <fullName evidence="9">Docking protein alpha</fullName>
    </alternativeName>
</protein>
<dbReference type="FunCoup" id="B7G496">
    <property type="interactions" value="247"/>
</dbReference>
<evidence type="ECO:0000256" key="9">
    <source>
        <dbReference type="ARBA" id="ARBA00081194"/>
    </source>
</evidence>
<dbReference type="Pfam" id="PF02881">
    <property type="entry name" value="SRP54_N"/>
    <property type="match status" value="1"/>
</dbReference>
<dbReference type="PANTHER" id="PTHR43134">
    <property type="entry name" value="SIGNAL RECOGNITION PARTICLE RECEPTOR SUBUNIT ALPHA"/>
    <property type="match status" value="1"/>
</dbReference>
<keyword evidence="5" id="KW-0472">Membrane</keyword>
<dbReference type="PaxDb" id="2850-Phatr14212"/>
<feature type="domain" description="SRP54-type proteins GTP-binding" evidence="11">
    <location>
        <begin position="108"/>
        <end position="307"/>
    </location>
</feature>
<evidence type="ECO:0000313" key="13">
    <source>
        <dbReference type="Proteomes" id="UP000000759"/>
    </source>
</evidence>
<keyword evidence="4" id="KW-0342">GTP-binding</keyword>
<keyword evidence="6" id="KW-0675">Receptor</keyword>
<dbReference type="GeneID" id="7202662"/>
<dbReference type="GO" id="GO:0005047">
    <property type="term" value="F:signal recognition particle binding"/>
    <property type="evidence" value="ECO:0007669"/>
    <property type="project" value="TreeGrafter"/>
</dbReference>
<evidence type="ECO:0000259" key="11">
    <source>
        <dbReference type="SMART" id="SM00962"/>
    </source>
</evidence>
<dbReference type="GO" id="GO:0006614">
    <property type="term" value="P:SRP-dependent cotranslational protein targeting to membrane"/>
    <property type="evidence" value="ECO:0007669"/>
    <property type="project" value="InterPro"/>
</dbReference>
<dbReference type="SUPFAM" id="SSF52540">
    <property type="entry name" value="P-loop containing nucleoside triphosphate hydrolases"/>
    <property type="match status" value="1"/>
</dbReference>
<dbReference type="InterPro" id="IPR013822">
    <property type="entry name" value="Signal_recog_particl_SRP54_hlx"/>
</dbReference>
<gene>
    <name evidence="12" type="ORF">PHATRDRAFT_14212</name>
</gene>
<evidence type="ECO:0000256" key="3">
    <source>
        <dbReference type="ARBA" id="ARBA00022741"/>
    </source>
</evidence>
<evidence type="ECO:0000313" key="12">
    <source>
        <dbReference type="EMBL" id="EEC46413.1"/>
    </source>
</evidence>
<dbReference type="GO" id="GO:0005789">
    <property type="term" value="C:endoplasmic reticulum membrane"/>
    <property type="evidence" value="ECO:0007669"/>
    <property type="project" value="TreeGrafter"/>
</dbReference>
<dbReference type="PANTHER" id="PTHR43134:SF1">
    <property type="entry name" value="SIGNAL RECOGNITION PARTICLE RECEPTOR SUBUNIT ALPHA"/>
    <property type="match status" value="1"/>
</dbReference>
<keyword evidence="13" id="KW-1185">Reference proteome</keyword>
<dbReference type="AlphaFoldDB" id="B7G496"/>
<dbReference type="RefSeq" id="XP_002181873.1">
    <property type="nucleotide sequence ID" value="XM_002181837.1"/>
</dbReference>
<evidence type="ECO:0000256" key="7">
    <source>
        <dbReference type="ARBA" id="ARBA00029433"/>
    </source>
</evidence>
<comment type="similarity">
    <text evidence="1">Belongs to the GTP-binding SRP family.</text>
</comment>
<evidence type="ECO:0000256" key="4">
    <source>
        <dbReference type="ARBA" id="ARBA00023134"/>
    </source>
</evidence>
<dbReference type="OrthoDB" id="1727884at2759"/>
<dbReference type="FunFam" id="3.40.50.300:FF:000566">
    <property type="entry name" value="Signal recognition particle receptor subunit alpha"/>
    <property type="match status" value="1"/>
</dbReference>
<dbReference type="KEGG" id="pti:PHATRDRAFT_14212"/>
<organism evidence="12 13">
    <name type="scientific">Phaeodactylum tricornutum (strain CCAP 1055/1)</name>
    <dbReference type="NCBI Taxonomy" id="556484"/>
    <lineage>
        <taxon>Eukaryota</taxon>
        <taxon>Sar</taxon>
        <taxon>Stramenopiles</taxon>
        <taxon>Ochrophyta</taxon>
        <taxon>Bacillariophyta</taxon>
        <taxon>Bacillariophyceae</taxon>
        <taxon>Bacillariophycidae</taxon>
        <taxon>Naviculales</taxon>
        <taxon>Phaeodactylaceae</taxon>
        <taxon>Phaeodactylum</taxon>
    </lineage>
</organism>
<evidence type="ECO:0000256" key="5">
    <source>
        <dbReference type="ARBA" id="ARBA00023136"/>
    </source>
</evidence>
<accession>B7G496</accession>
<dbReference type="SMART" id="SM00962">
    <property type="entry name" value="SRP54"/>
    <property type="match status" value="1"/>
</dbReference>
<dbReference type="Gene3D" id="1.20.120.140">
    <property type="entry name" value="Signal recognition particle SRP54, nucleotide-binding domain"/>
    <property type="match status" value="1"/>
</dbReference>
<dbReference type="EMBL" id="CM000616">
    <property type="protein sequence ID" value="EEC46413.1"/>
    <property type="molecule type" value="Genomic_DNA"/>
</dbReference>
<dbReference type="CDD" id="cd17876">
    <property type="entry name" value="SRalpha_C"/>
    <property type="match status" value="1"/>
</dbReference>
<dbReference type="Proteomes" id="UP000000759">
    <property type="component" value="Chromosome 14"/>
</dbReference>
<evidence type="ECO:0000256" key="1">
    <source>
        <dbReference type="ARBA" id="ARBA00008531"/>
    </source>
</evidence>
<feature type="non-terminal residue" evidence="12">
    <location>
        <position position="1"/>
    </location>
</feature>
<dbReference type="GO" id="GO:0003924">
    <property type="term" value="F:GTPase activity"/>
    <property type="evidence" value="ECO:0007669"/>
    <property type="project" value="TreeGrafter"/>
</dbReference>
<proteinExistence type="inferred from homology"/>
<sequence length="308" mass="33408">ASSVTGLMQSWTGNKTLSDADLDQPLKSMEQLLTSKNVAREVAHELCLGIRGKLEGKKLNSLYRVQTAVRQALESTLTKMLKMHVDLLRNTMSKRGDNSLFKMSKRAPYVIAVVGINGVGKSTSLAKLAYYFKQNGCSPLLVAGDTFRSGAVEQLKVHASCLDIPMYSQGYSKDPSIVAKAAIQHATEENHDVVLIDTAGRMQNNVPLMKALGKLVTENKPDFVILVCEALVGHDGLSQFTMFKQALGIRGIDGLILTKFDTVSDKVGAALTLTHQTGAPIIFCGTGQKYHHLKKLSVTSVIQSLFAS</sequence>
<dbReference type="STRING" id="556484.B7G496"/>
<dbReference type="InterPro" id="IPR027417">
    <property type="entry name" value="P-loop_NTPase"/>
</dbReference>
<comment type="subcellular location">
    <subcellularLocation>
        <location evidence="7">Endomembrane system</location>
        <topology evidence="7">Peripheral membrane protein</topology>
        <orientation evidence="7">Cytoplasmic side</orientation>
    </subcellularLocation>
</comment>
<dbReference type="SMART" id="SM00382">
    <property type="entry name" value="AAA"/>
    <property type="match status" value="1"/>
</dbReference>
<reference evidence="12 13" key="1">
    <citation type="journal article" date="2008" name="Nature">
        <title>The Phaeodactylum genome reveals the evolutionary history of diatom genomes.</title>
        <authorList>
            <person name="Bowler C."/>
            <person name="Allen A.E."/>
            <person name="Badger J.H."/>
            <person name="Grimwood J."/>
            <person name="Jabbari K."/>
            <person name="Kuo A."/>
            <person name="Maheswari U."/>
            <person name="Martens C."/>
            <person name="Maumus F."/>
            <person name="Otillar R.P."/>
            <person name="Rayko E."/>
            <person name="Salamov A."/>
            <person name="Vandepoele K."/>
            <person name="Beszteri B."/>
            <person name="Gruber A."/>
            <person name="Heijde M."/>
            <person name="Katinka M."/>
            <person name="Mock T."/>
            <person name="Valentin K."/>
            <person name="Verret F."/>
            <person name="Berges J.A."/>
            <person name="Brownlee C."/>
            <person name="Cadoret J.P."/>
            <person name="Chiovitti A."/>
            <person name="Choi C.J."/>
            <person name="Coesel S."/>
            <person name="De Martino A."/>
            <person name="Detter J.C."/>
            <person name="Durkin C."/>
            <person name="Falciatore A."/>
            <person name="Fournet J."/>
            <person name="Haruta M."/>
            <person name="Huysman M.J."/>
            <person name="Jenkins B.D."/>
            <person name="Jiroutova K."/>
            <person name="Jorgensen R.E."/>
            <person name="Joubert Y."/>
            <person name="Kaplan A."/>
            <person name="Kroger N."/>
            <person name="Kroth P.G."/>
            <person name="La Roche J."/>
            <person name="Lindquist E."/>
            <person name="Lommer M."/>
            <person name="Martin-Jezequel V."/>
            <person name="Lopez P.J."/>
            <person name="Lucas S."/>
            <person name="Mangogna M."/>
            <person name="McGinnis K."/>
            <person name="Medlin L.K."/>
            <person name="Montsant A."/>
            <person name="Oudot-Le Secq M.P."/>
            <person name="Napoli C."/>
            <person name="Obornik M."/>
            <person name="Parker M.S."/>
            <person name="Petit J.L."/>
            <person name="Porcel B.M."/>
            <person name="Poulsen N."/>
            <person name="Robison M."/>
            <person name="Rychlewski L."/>
            <person name="Rynearson T.A."/>
            <person name="Schmutz J."/>
            <person name="Shapiro H."/>
            <person name="Siaut M."/>
            <person name="Stanley M."/>
            <person name="Sussman M.R."/>
            <person name="Taylor A.R."/>
            <person name="Vardi A."/>
            <person name="von Dassow P."/>
            <person name="Vyverman W."/>
            <person name="Willis A."/>
            <person name="Wyrwicz L.S."/>
            <person name="Rokhsar D.S."/>
            <person name="Weissenbach J."/>
            <person name="Armbrust E.V."/>
            <person name="Green B.R."/>
            <person name="Van de Peer Y."/>
            <person name="Grigoriev I.V."/>
        </authorList>
    </citation>
    <scope>NUCLEOTIDE SEQUENCE [LARGE SCALE GENOMIC DNA]</scope>
    <source>
        <strain evidence="12 13">CCAP 1055/1</strain>
    </source>
</reference>